<evidence type="ECO:0000256" key="4">
    <source>
        <dbReference type="ARBA" id="ARBA00022691"/>
    </source>
</evidence>
<accession>A0A369LIT0</accession>
<dbReference type="EMBL" id="PPTO01000006">
    <property type="protein sequence ID" value="RDB59042.1"/>
    <property type="molecule type" value="Genomic_DNA"/>
</dbReference>
<dbReference type="PANTHER" id="PTHR33841">
    <property type="entry name" value="DNA METHYLTRANSFERASE YEEA-RELATED"/>
    <property type="match status" value="1"/>
</dbReference>
<dbReference type="InterPro" id="IPR050953">
    <property type="entry name" value="N4_N6_ade-DNA_methylase"/>
</dbReference>
<reference evidence="7 8" key="1">
    <citation type="journal article" date="2018" name="Elife">
        <title>Discovery and characterization of a prevalent human gut bacterial enzyme sufficient for the inactivation of a family of plant toxins.</title>
        <authorList>
            <person name="Koppel N."/>
            <person name="Bisanz J.E."/>
            <person name="Pandelia M.E."/>
            <person name="Turnbaugh P.J."/>
            <person name="Balskus E.P."/>
        </authorList>
    </citation>
    <scope>NUCLEOTIDE SEQUENCE [LARGE SCALE GENOMIC DNA]</scope>
    <source>
        <strain evidence="7 8">OB21 GAM31</strain>
    </source>
</reference>
<sequence>MNDSAIKTFCVQAREKLEQGVELRMQKYGIAAEGVPNAAADAVGALPLSPIEREQRAELLQLQTKLGEGDAAHGNARLKERAAYTWFNRMVAIRFMELRDFLPSRVRMFSRPDGSFGSQAVDEALDLEIEGLNAARVLQLKQASDDEALFRYLFLAQCQELASCIPDVFEPVDSALELLLPDRLMARDGVAQAMVEDIPEEDWLTHVEILGWMYQYYNSQAKDDFFKSKAKATADTLPVATQLFTPEWIVCYMVENSLGRLWMLNNPQSGLRERMEYYIEPDAEHEDFILINGPEEITLCDPACGSGHILVYAFDLLFAMYEERGYREREIPQLILQNNLTGLEIDPRAAQIASLALAMCAREHDRRFFGRGVQANINVVAPVHIDAEELPATAPLLDQPQLMDALAHLDEIGSLLNPTEAELAAVGATAEQLAQMAANDMFAASVAEKLQQAKATCELLAKRYTCVVANPPYMGSSSFSPFMSKWVKKNYPDVKSDLCTCFIERGFALAINRGYAAMVTMQSWMFLGSFEKMRAALIDDKTIVSMAHLGPRAFDAIGGEVVNVTADVIYNGHACLNGAYVRLVDTNGSEAKRQKLLEAIKNPDCGWFYRRDADTFKQIPGTPIAYWASDALLDAFGNAKQLCGYGKPRQGLATGENARFVREWWEVDDCKSIYSCGSIQESIESACKWFPYNKGGDFRKWYGNNSAVVNWENDGQEIRNYKDQNGKLLSRPQNTNCFFSPSITWSKISSGSIAFRFKPAGHIFDVAGTSVFSDVESLKYLQGACNSSVIMRVASMLSPTLNFEVGQIATYPIIQNEEQEPLVNDMVDSCRELSKTDWDSFETSWDFKHHPLV</sequence>
<dbReference type="RefSeq" id="WP_114615435.1">
    <property type="nucleotide sequence ID" value="NZ_PPTO01000006.1"/>
</dbReference>
<comment type="catalytic activity">
    <reaction evidence="5">
        <text>a 2'-deoxyadenosine in DNA + S-adenosyl-L-methionine = an N(6)-methyl-2'-deoxyadenosine in DNA + S-adenosyl-L-homocysteine + H(+)</text>
        <dbReference type="Rhea" id="RHEA:15197"/>
        <dbReference type="Rhea" id="RHEA-COMP:12418"/>
        <dbReference type="Rhea" id="RHEA-COMP:12419"/>
        <dbReference type="ChEBI" id="CHEBI:15378"/>
        <dbReference type="ChEBI" id="CHEBI:57856"/>
        <dbReference type="ChEBI" id="CHEBI:59789"/>
        <dbReference type="ChEBI" id="CHEBI:90615"/>
        <dbReference type="ChEBI" id="CHEBI:90616"/>
        <dbReference type="EC" id="2.1.1.72"/>
    </reaction>
</comment>
<dbReference type="Proteomes" id="UP000253975">
    <property type="component" value="Unassembled WGS sequence"/>
</dbReference>
<dbReference type="AlphaFoldDB" id="A0A369LIT0"/>
<evidence type="ECO:0000259" key="6">
    <source>
        <dbReference type="Pfam" id="PF07669"/>
    </source>
</evidence>
<evidence type="ECO:0000256" key="3">
    <source>
        <dbReference type="ARBA" id="ARBA00022679"/>
    </source>
</evidence>
<evidence type="ECO:0000256" key="2">
    <source>
        <dbReference type="ARBA" id="ARBA00022603"/>
    </source>
</evidence>
<dbReference type="NCBIfam" id="NF033452">
    <property type="entry name" value="BREX_1_MTaseX"/>
    <property type="match status" value="1"/>
</dbReference>
<protein>
    <recommendedName>
        <fullName evidence="1">site-specific DNA-methyltransferase (adenine-specific)</fullName>
        <ecNumber evidence="1">2.1.1.72</ecNumber>
    </recommendedName>
</protein>
<keyword evidence="2 7" id="KW-0489">Methyltransferase</keyword>
<dbReference type="PRINTS" id="PR00507">
    <property type="entry name" value="N12N6MTFRASE"/>
</dbReference>
<dbReference type="InterPro" id="IPR011639">
    <property type="entry name" value="MethylTrfase_TaqI-like_dom"/>
</dbReference>
<keyword evidence="3 7" id="KW-0808">Transferase</keyword>
<name>A0A369LIT0_9ACTN</name>
<proteinExistence type="predicted"/>
<dbReference type="SUPFAM" id="SSF53335">
    <property type="entry name" value="S-adenosyl-L-methionine-dependent methyltransferases"/>
    <property type="match status" value="1"/>
</dbReference>
<evidence type="ECO:0000256" key="5">
    <source>
        <dbReference type="ARBA" id="ARBA00047942"/>
    </source>
</evidence>
<feature type="domain" description="Type II methyltransferase M.TaqI-like" evidence="6">
    <location>
        <begin position="338"/>
        <end position="550"/>
    </location>
</feature>
<dbReference type="Gene3D" id="3.40.50.150">
    <property type="entry name" value="Vaccinia Virus protein VP39"/>
    <property type="match status" value="1"/>
</dbReference>
<dbReference type="InterPro" id="IPR029063">
    <property type="entry name" value="SAM-dependent_MTases_sf"/>
</dbReference>
<dbReference type="GO" id="GO:0009007">
    <property type="term" value="F:site-specific DNA-methyltransferase (adenine-specific) activity"/>
    <property type="evidence" value="ECO:0007669"/>
    <property type="project" value="UniProtKB-EC"/>
</dbReference>
<dbReference type="PANTHER" id="PTHR33841:SF1">
    <property type="entry name" value="DNA METHYLTRANSFERASE A"/>
    <property type="match status" value="1"/>
</dbReference>
<keyword evidence="4" id="KW-0949">S-adenosyl-L-methionine</keyword>
<comment type="caution">
    <text evidence="7">The sequence shown here is derived from an EMBL/GenBank/DDBJ whole genome shotgun (WGS) entry which is preliminary data.</text>
</comment>
<gene>
    <name evidence="7" type="ORF">C1881_05030</name>
</gene>
<evidence type="ECO:0000256" key="1">
    <source>
        <dbReference type="ARBA" id="ARBA00011900"/>
    </source>
</evidence>
<dbReference type="InterPro" id="IPR047939">
    <property type="entry name" value="BREX_1_PglX"/>
</dbReference>
<organism evidence="7 8">
    <name type="scientific">Slackia isoflavoniconvertens</name>
    <dbReference type="NCBI Taxonomy" id="572010"/>
    <lineage>
        <taxon>Bacteria</taxon>
        <taxon>Bacillati</taxon>
        <taxon>Actinomycetota</taxon>
        <taxon>Coriobacteriia</taxon>
        <taxon>Eggerthellales</taxon>
        <taxon>Eggerthellaceae</taxon>
        <taxon>Slackia</taxon>
    </lineage>
</organism>
<dbReference type="GO" id="GO:0032259">
    <property type="term" value="P:methylation"/>
    <property type="evidence" value="ECO:0007669"/>
    <property type="project" value="UniProtKB-KW"/>
</dbReference>
<evidence type="ECO:0000313" key="7">
    <source>
        <dbReference type="EMBL" id="RDB59042.1"/>
    </source>
</evidence>
<dbReference type="GO" id="GO:0006304">
    <property type="term" value="P:DNA modification"/>
    <property type="evidence" value="ECO:0007669"/>
    <property type="project" value="InterPro"/>
</dbReference>
<dbReference type="Pfam" id="PF07669">
    <property type="entry name" value="Eco57I"/>
    <property type="match status" value="1"/>
</dbReference>
<dbReference type="EC" id="2.1.1.72" evidence="1"/>
<evidence type="ECO:0000313" key="8">
    <source>
        <dbReference type="Proteomes" id="UP000253975"/>
    </source>
</evidence>